<protein>
    <recommendedName>
        <fullName evidence="5">Dipeptide epimerase</fullName>
        <ecNumber evidence="5">5.1.1.-</ecNumber>
    </recommendedName>
</protein>
<dbReference type="SFLD" id="SFLDS00001">
    <property type="entry name" value="Enolase"/>
    <property type="match status" value="1"/>
</dbReference>
<evidence type="ECO:0000313" key="8">
    <source>
        <dbReference type="EMBL" id="MEU8133434.1"/>
    </source>
</evidence>
<dbReference type="PANTHER" id="PTHR48080:SF3">
    <property type="entry name" value="ENOLASE SUPERFAMILY MEMBER DDB_G0284701"/>
    <property type="match status" value="1"/>
</dbReference>
<dbReference type="Gene3D" id="3.20.20.120">
    <property type="entry name" value="Enolase-like C-terminal domain"/>
    <property type="match status" value="1"/>
</dbReference>
<dbReference type="SUPFAM" id="SSF54826">
    <property type="entry name" value="Enolase N-terminal domain-like"/>
    <property type="match status" value="1"/>
</dbReference>
<dbReference type="Pfam" id="PF13378">
    <property type="entry name" value="MR_MLE_C"/>
    <property type="match status" value="1"/>
</dbReference>
<comment type="cofactor">
    <cofactor evidence="5">
        <name>Mg(2+)</name>
        <dbReference type="ChEBI" id="CHEBI:18420"/>
    </cofactor>
    <text evidence="5">Binds 1 Mg(2+) ion per subunit.</text>
</comment>
<dbReference type="EMBL" id="JBEZFP010000014">
    <property type="protein sequence ID" value="MEU8133434.1"/>
    <property type="molecule type" value="Genomic_DNA"/>
</dbReference>
<evidence type="ECO:0000256" key="4">
    <source>
        <dbReference type="ARBA" id="ARBA00023235"/>
    </source>
</evidence>
<dbReference type="SFLD" id="SFLDG00180">
    <property type="entry name" value="muconate_cycloisomerase"/>
    <property type="match status" value="1"/>
</dbReference>
<dbReference type="PROSITE" id="PS00909">
    <property type="entry name" value="MR_MLE_2"/>
    <property type="match status" value="1"/>
</dbReference>
<keyword evidence="9" id="KW-1185">Reference proteome</keyword>
<evidence type="ECO:0000256" key="1">
    <source>
        <dbReference type="ARBA" id="ARBA00008031"/>
    </source>
</evidence>
<organism evidence="8 9">
    <name type="scientific">Streptodolium elevatio</name>
    <dbReference type="NCBI Taxonomy" id="3157996"/>
    <lineage>
        <taxon>Bacteria</taxon>
        <taxon>Bacillati</taxon>
        <taxon>Actinomycetota</taxon>
        <taxon>Actinomycetes</taxon>
        <taxon>Kitasatosporales</taxon>
        <taxon>Streptomycetaceae</taxon>
        <taxon>Streptodolium</taxon>
    </lineage>
</organism>
<keyword evidence="2 5" id="KW-0479">Metal-binding</keyword>
<sequence>MKLTWTSAPLPMREPFRISRSVTTTRDAFTVTLHHTPRSAERAAARRPDSDPDDAVGDHGADGSGHGEVVTSARQGLGPARIDALLRRVARWADARPDLATLLARLPELADGPGAPLADAPGVLAAVDAAAHDLRGRDTGQPVHALLGEPAFRPTPTAYTIGITSPAAAATRARRLAERGFTVLKVKAGSPDPADDLARLAAVHRAAPGARVLLDPNGAWSPDQAVRLLDRMAEFAVEAVEQPVAPGTLDRLAWVAARSPVPVVADEDARTAADIPRLAGVVHGVNLKLAECGGIAAAVRCAELAAAHGLDVMFGCLAASSLGLAPAVHLADRARWIDLDGHLLIARDPWTGIGGEDGVLRLSGAPGLGVRRRAEAP</sequence>
<gene>
    <name evidence="8" type="ORF">AB0C36_07995</name>
</gene>
<evidence type="ECO:0000256" key="3">
    <source>
        <dbReference type="ARBA" id="ARBA00022842"/>
    </source>
</evidence>
<evidence type="ECO:0000313" key="9">
    <source>
        <dbReference type="Proteomes" id="UP001551482"/>
    </source>
</evidence>
<comment type="caution">
    <text evidence="8">The sequence shown here is derived from an EMBL/GenBank/DDBJ whole genome shotgun (WGS) entry which is preliminary data.</text>
</comment>
<dbReference type="InterPro" id="IPR018110">
    <property type="entry name" value="Mandel_Rmase/mucon_lact_enz_CS"/>
</dbReference>
<proteinExistence type="inferred from homology"/>
<dbReference type="EC" id="5.1.1.-" evidence="5"/>
<dbReference type="SMART" id="SM00922">
    <property type="entry name" value="MR_MLE"/>
    <property type="match status" value="1"/>
</dbReference>
<dbReference type="InterPro" id="IPR013342">
    <property type="entry name" value="Mandelate_racemase_C"/>
</dbReference>
<dbReference type="Proteomes" id="UP001551482">
    <property type="component" value="Unassembled WGS sequence"/>
</dbReference>
<reference evidence="8 9" key="1">
    <citation type="submission" date="2024-06" db="EMBL/GenBank/DDBJ databases">
        <title>The Natural Products Discovery Center: Release of the First 8490 Sequenced Strains for Exploring Actinobacteria Biosynthetic Diversity.</title>
        <authorList>
            <person name="Kalkreuter E."/>
            <person name="Kautsar S.A."/>
            <person name="Yang D."/>
            <person name="Bader C.D."/>
            <person name="Teijaro C.N."/>
            <person name="Fluegel L."/>
            <person name="Davis C.M."/>
            <person name="Simpson J.R."/>
            <person name="Lauterbach L."/>
            <person name="Steele A.D."/>
            <person name="Gui C."/>
            <person name="Meng S."/>
            <person name="Li G."/>
            <person name="Viehrig K."/>
            <person name="Ye F."/>
            <person name="Su P."/>
            <person name="Kiefer A.F."/>
            <person name="Nichols A."/>
            <person name="Cepeda A.J."/>
            <person name="Yan W."/>
            <person name="Fan B."/>
            <person name="Jiang Y."/>
            <person name="Adhikari A."/>
            <person name="Zheng C.-J."/>
            <person name="Schuster L."/>
            <person name="Cowan T.M."/>
            <person name="Smanski M.J."/>
            <person name="Chevrette M.G."/>
            <person name="De Carvalho L.P.S."/>
            <person name="Shen B."/>
        </authorList>
    </citation>
    <scope>NUCLEOTIDE SEQUENCE [LARGE SCALE GENOMIC DNA]</scope>
    <source>
        <strain evidence="8 9">NPDC048946</strain>
    </source>
</reference>
<accession>A0ABV3DDZ8</accession>
<keyword evidence="4 5" id="KW-0413">Isomerase</keyword>
<dbReference type="RefSeq" id="WP_358350907.1">
    <property type="nucleotide sequence ID" value="NZ_JBEZFP010000014.1"/>
</dbReference>
<name>A0ABV3DDZ8_9ACTN</name>
<evidence type="ECO:0000259" key="7">
    <source>
        <dbReference type="SMART" id="SM00922"/>
    </source>
</evidence>
<evidence type="ECO:0000256" key="6">
    <source>
        <dbReference type="SAM" id="MobiDB-lite"/>
    </source>
</evidence>
<dbReference type="SUPFAM" id="SSF51604">
    <property type="entry name" value="Enolase C-terminal domain-like"/>
    <property type="match status" value="1"/>
</dbReference>
<feature type="compositionally biased region" description="Basic and acidic residues" evidence="6">
    <location>
        <begin position="38"/>
        <end position="61"/>
    </location>
</feature>
<evidence type="ECO:0000256" key="2">
    <source>
        <dbReference type="ARBA" id="ARBA00022723"/>
    </source>
</evidence>
<keyword evidence="3 5" id="KW-0460">Magnesium</keyword>
<evidence type="ECO:0000256" key="5">
    <source>
        <dbReference type="RuleBase" id="RU366006"/>
    </source>
</evidence>
<feature type="domain" description="Mandelate racemase/muconate lactonizing enzyme C-terminal" evidence="7">
    <location>
        <begin position="166"/>
        <end position="262"/>
    </location>
</feature>
<dbReference type="Gene3D" id="3.30.390.10">
    <property type="entry name" value="Enolase-like, N-terminal domain"/>
    <property type="match status" value="1"/>
</dbReference>
<dbReference type="InterPro" id="IPR034593">
    <property type="entry name" value="DgoD-like"/>
</dbReference>
<dbReference type="PANTHER" id="PTHR48080">
    <property type="entry name" value="D-GALACTONATE DEHYDRATASE-RELATED"/>
    <property type="match status" value="1"/>
</dbReference>
<dbReference type="InterPro" id="IPR029065">
    <property type="entry name" value="Enolase_C-like"/>
</dbReference>
<dbReference type="CDD" id="cd03319">
    <property type="entry name" value="L-Ala-DL-Glu_epimerase"/>
    <property type="match status" value="1"/>
</dbReference>
<feature type="region of interest" description="Disordered" evidence="6">
    <location>
        <begin position="34"/>
        <end position="74"/>
    </location>
</feature>
<dbReference type="InterPro" id="IPR034603">
    <property type="entry name" value="Dipeptide_epimerase"/>
</dbReference>
<comment type="similarity">
    <text evidence="1 5">Belongs to the mandelate racemase/muconate lactonizing enzyme family.</text>
</comment>
<dbReference type="InterPro" id="IPR029017">
    <property type="entry name" value="Enolase-like_N"/>
</dbReference>
<dbReference type="InterPro" id="IPR036849">
    <property type="entry name" value="Enolase-like_C_sf"/>
</dbReference>